<feature type="signal peptide" evidence="2">
    <location>
        <begin position="1"/>
        <end position="18"/>
    </location>
</feature>
<dbReference type="InterPro" id="IPR017937">
    <property type="entry name" value="Thioredoxin_CS"/>
</dbReference>
<evidence type="ECO:0000313" key="5">
    <source>
        <dbReference type="Proteomes" id="UP000184048"/>
    </source>
</evidence>
<dbReference type="InterPro" id="IPR013766">
    <property type="entry name" value="Thioredoxin_domain"/>
</dbReference>
<feature type="chain" id="PRO_5013200345" evidence="2">
    <location>
        <begin position="19"/>
        <end position="240"/>
    </location>
</feature>
<evidence type="ECO:0000256" key="1">
    <source>
        <dbReference type="ARBA" id="ARBA00023284"/>
    </source>
</evidence>
<accession>A0A1M5EGA1</accession>
<dbReference type="Pfam" id="PF00578">
    <property type="entry name" value="AhpC-TSA"/>
    <property type="match status" value="1"/>
</dbReference>
<dbReference type="AlphaFoldDB" id="A0A1M5EGA1"/>
<dbReference type="STRING" id="1121884.SAMN02745131_03516"/>
<name>A0A1M5EGA1_9BACT</name>
<protein>
    <submittedName>
        <fullName evidence="4">Peroxiredoxin</fullName>
    </submittedName>
</protein>
<dbReference type="InterPro" id="IPR050553">
    <property type="entry name" value="Thioredoxin_ResA/DsbE_sf"/>
</dbReference>
<evidence type="ECO:0000259" key="3">
    <source>
        <dbReference type="PROSITE" id="PS51352"/>
    </source>
</evidence>
<keyword evidence="5" id="KW-1185">Reference proteome</keyword>
<organism evidence="4 5">
    <name type="scientific">Flavisolibacter ginsengisoli DSM 18119</name>
    <dbReference type="NCBI Taxonomy" id="1121884"/>
    <lineage>
        <taxon>Bacteria</taxon>
        <taxon>Pseudomonadati</taxon>
        <taxon>Bacteroidota</taxon>
        <taxon>Chitinophagia</taxon>
        <taxon>Chitinophagales</taxon>
        <taxon>Chitinophagaceae</taxon>
        <taxon>Flavisolibacter</taxon>
    </lineage>
</organism>
<dbReference type="GO" id="GO:0016209">
    <property type="term" value="F:antioxidant activity"/>
    <property type="evidence" value="ECO:0007669"/>
    <property type="project" value="InterPro"/>
</dbReference>
<dbReference type="PROSITE" id="PS00194">
    <property type="entry name" value="THIOREDOXIN_1"/>
    <property type="match status" value="1"/>
</dbReference>
<gene>
    <name evidence="4" type="ORF">SAMN02745131_03516</name>
</gene>
<dbReference type="GO" id="GO:0016491">
    <property type="term" value="F:oxidoreductase activity"/>
    <property type="evidence" value="ECO:0007669"/>
    <property type="project" value="InterPro"/>
</dbReference>
<dbReference type="SUPFAM" id="SSF52833">
    <property type="entry name" value="Thioredoxin-like"/>
    <property type="match status" value="1"/>
</dbReference>
<dbReference type="Gene3D" id="3.40.30.10">
    <property type="entry name" value="Glutaredoxin"/>
    <property type="match status" value="1"/>
</dbReference>
<keyword evidence="2" id="KW-0732">Signal</keyword>
<dbReference type="InterPro" id="IPR000866">
    <property type="entry name" value="AhpC/TSA"/>
</dbReference>
<dbReference type="OrthoDB" id="9815205at2"/>
<dbReference type="RefSeq" id="WP_072836640.1">
    <property type="nucleotide sequence ID" value="NZ_FQUU01000018.1"/>
</dbReference>
<dbReference type="PANTHER" id="PTHR42852">
    <property type="entry name" value="THIOL:DISULFIDE INTERCHANGE PROTEIN DSBE"/>
    <property type="match status" value="1"/>
</dbReference>
<keyword evidence="1" id="KW-0676">Redox-active center</keyword>
<dbReference type="PROSITE" id="PS51352">
    <property type="entry name" value="THIOREDOXIN_2"/>
    <property type="match status" value="1"/>
</dbReference>
<proteinExistence type="predicted"/>
<dbReference type="InterPro" id="IPR036249">
    <property type="entry name" value="Thioredoxin-like_sf"/>
</dbReference>
<feature type="domain" description="Thioredoxin" evidence="3">
    <location>
        <begin position="92"/>
        <end position="231"/>
    </location>
</feature>
<dbReference type="PANTHER" id="PTHR42852:SF17">
    <property type="entry name" value="THIOREDOXIN-LIKE PROTEIN HI_1115"/>
    <property type="match status" value="1"/>
</dbReference>
<dbReference type="EMBL" id="FQUU01000018">
    <property type="protein sequence ID" value="SHF78265.1"/>
    <property type="molecule type" value="Genomic_DNA"/>
</dbReference>
<evidence type="ECO:0000313" key="4">
    <source>
        <dbReference type="EMBL" id="SHF78265.1"/>
    </source>
</evidence>
<dbReference type="Proteomes" id="UP000184048">
    <property type="component" value="Unassembled WGS sequence"/>
</dbReference>
<dbReference type="CDD" id="cd02966">
    <property type="entry name" value="TlpA_like_family"/>
    <property type="match status" value="1"/>
</dbReference>
<evidence type="ECO:0000256" key="2">
    <source>
        <dbReference type="SAM" id="SignalP"/>
    </source>
</evidence>
<reference evidence="4 5" key="1">
    <citation type="submission" date="2016-11" db="EMBL/GenBank/DDBJ databases">
        <authorList>
            <person name="Jaros S."/>
            <person name="Januszkiewicz K."/>
            <person name="Wedrychowicz H."/>
        </authorList>
    </citation>
    <scope>NUCLEOTIDE SEQUENCE [LARGE SCALE GENOMIC DNA]</scope>
    <source>
        <strain evidence="4 5">DSM 18119</strain>
    </source>
</reference>
<sequence length="240" mass="26826">MKPIAALIFLLFTLGLHAQVNIAVTDASVVKDSTGRVYPLQEWRKLFNSGDYGLRPENPNDQKSALILMKLSENAIDAEYSKMPKPKESNFFTTGKKLELFTTKDLNGNPVDLVNAKGKIIVLNFWFINCGPCRREIPDLNKLVEHFKDNKDVLFIGVSLDSPKDIANFLTKMPFNYTMVEGGGMIASNYGVRFYPTHVVLDPSGKVYFHTSGLAPNTVYWVKRSINELLQKSAPGIAAH</sequence>